<dbReference type="Pfam" id="PF00005">
    <property type="entry name" value="ABC_tran"/>
    <property type="match status" value="1"/>
</dbReference>
<dbReference type="Proteomes" id="UP001551658">
    <property type="component" value="Unassembled WGS sequence"/>
</dbReference>
<dbReference type="PANTHER" id="PTHR24221:SF654">
    <property type="entry name" value="ATP-BINDING CASSETTE SUB-FAMILY B MEMBER 6"/>
    <property type="match status" value="1"/>
</dbReference>
<dbReference type="RefSeq" id="WP_357977312.1">
    <property type="nucleotide sequence ID" value="NZ_JBFAIH010000005.1"/>
</dbReference>
<dbReference type="EMBL" id="JBFAIH010000005">
    <property type="protein sequence ID" value="MEV0363340.1"/>
    <property type="molecule type" value="Genomic_DNA"/>
</dbReference>
<feature type="compositionally biased region" description="Basic and acidic residues" evidence="10">
    <location>
        <begin position="57"/>
        <end position="68"/>
    </location>
</feature>
<dbReference type="PANTHER" id="PTHR24221">
    <property type="entry name" value="ATP-BINDING CASSETTE SUB-FAMILY B"/>
    <property type="match status" value="1"/>
</dbReference>
<dbReference type="InterPro" id="IPR017871">
    <property type="entry name" value="ABC_transporter-like_CS"/>
</dbReference>
<evidence type="ECO:0000256" key="6">
    <source>
        <dbReference type="ARBA" id="ARBA00022967"/>
    </source>
</evidence>
<organism evidence="12 13">
    <name type="scientific">Nocardia fusca</name>
    <dbReference type="NCBI Taxonomy" id="941183"/>
    <lineage>
        <taxon>Bacteria</taxon>
        <taxon>Bacillati</taxon>
        <taxon>Actinomycetota</taxon>
        <taxon>Actinomycetes</taxon>
        <taxon>Mycobacteriales</taxon>
        <taxon>Nocardiaceae</taxon>
        <taxon>Nocardia</taxon>
    </lineage>
</organism>
<keyword evidence="7" id="KW-1133">Transmembrane helix</keyword>
<keyword evidence="13" id="KW-1185">Reference proteome</keyword>
<evidence type="ECO:0000256" key="5">
    <source>
        <dbReference type="ARBA" id="ARBA00022840"/>
    </source>
</evidence>
<evidence type="ECO:0000256" key="2">
    <source>
        <dbReference type="ARBA" id="ARBA00022519"/>
    </source>
</evidence>
<feature type="domain" description="ABC transporter" evidence="11">
    <location>
        <begin position="75"/>
        <end position="309"/>
    </location>
</feature>
<dbReference type="Gene3D" id="1.20.1560.10">
    <property type="entry name" value="ABC transporter type 1, transmembrane domain"/>
    <property type="match status" value="1"/>
</dbReference>
<name>A0ABV3F6P7_9NOCA</name>
<proteinExistence type="inferred from homology"/>
<evidence type="ECO:0000313" key="13">
    <source>
        <dbReference type="Proteomes" id="UP001551658"/>
    </source>
</evidence>
<evidence type="ECO:0000256" key="8">
    <source>
        <dbReference type="ARBA" id="ARBA00023136"/>
    </source>
</evidence>
<keyword evidence="5 12" id="KW-0067">ATP-binding</keyword>
<dbReference type="SUPFAM" id="SSF52540">
    <property type="entry name" value="P-loop containing nucleoside triphosphate hydrolases"/>
    <property type="match status" value="1"/>
</dbReference>
<dbReference type="SMART" id="SM00382">
    <property type="entry name" value="AAA"/>
    <property type="match status" value="1"/>
</dbReference>
<keyword evidence="3" id="KW-0812">Transmembrane</keyword>
<dbReference type="SUPFAM" id="SSF90123">
    <property type="entry name" value="ABC transporter transmembrane region"/>
    <property type="match status" value="1"/>
</dbReference>
<evidence type="ECO:0000256" key="9">
    <source>
        <dbReference type="ARBA" id="ARBA00023455"/>
    </source>
</evidence>
<gene>
    <name evidence="12" type="ORF">AB0H72_11610</name>
</gene>
<comment type="caution">
    <text evidence="12">The sequence shown here is derived from an EMBL/GenBank/DDBJ whole genome shotgun (WGS) entry which is preliminary data.</text>
</comment>
<keyword evidence="6" id="KW-1278">Translocase</keyword>
<evidence type="ECO:0000256" key="1">
    <source>
        <dbReference type="ARBA" id="ARBA00004651"/>
    </source>
</evidence>
<evidence type="ECO:0000256" key="3">
    <source>
        <dbReference type="ARBA" id="ARBA00022692"/>
    </source>
</evidence>
<evidence type="ECO:0000259" key="11">
    <source>
        <dbReference type="PROSITE" id="PS50893"/>
    </source>
</evidence>
<comment type="similarity">
    <text evidence="9">Belongs to the ABC transporter superfamily. Siderophore-Fe(3+) uptake transporter (SIUT) (TC 3.A.1.21) family.</text>
</comment>
<keyword evidence="8" id="KW-0472">Membrane</keyword>
<keyword evidence="4" id="KW-0547">Nucleotide-binding</keyword>
<dbReference type="InterPro" id="IPR003439">
    <property type="entry name" value="ABC_transporter-like_ATP-bd"/>
</dbReference>
<dbReference type="Gene3D" id="3.40.50.300">
    <property type="entry name" value="P-loop containing nucleotide triphosphate hydrolases"/>
    <property type="match status" value="1"/>
</dbReference>
<evidence type="ECO:0000313" key="12">
    <source>
        <dbReference type="EMBL" id="MEV0363340.1"/>
    </source>
</evidence>
<evidence type="ECO:0000256" key="7">
    <source>
        <dbReference type="ARBA" id="ARBA00022989"/>
    </source>
</evidence>
<dbReference type="PROSITE" id="PS50893">
    <property type="entry name" value="ABC_TRANSPORTER_2"/>
    <property type="match status" value="1"/>
</dbReference>
<accession>A0ABV3F6P7</accession>
<comment type="subcellular location">
    <subcellularLocation>
        <location evidence="1">Cell membrane</location>
        <topology evidence="1">Multi-pass membrane protein</topology>
    </subcellularLocation>
</comment>
<dbReference type="InterPro" id="IPR036640">
    <property type="entry name" value="ABC1_TM_sf"/>
</dbReference>
<evidence type="ECO:0000256" key="4">
    <source>
        <dbReference type="ARBA" id="ARBA00022741"/>
    </source>
</evidence>
<keyword evidence="2" id="KW-0997">Cell inner membrane</keyword>
<dbReference type="GO" id="GO:0005524">
    <property type="term" value="F:ATP binding"/>
    <property type="evidence" value="ECO:0007669"/>
    <property type="project" value="UniProtKB-KW"/>
</dbReference>
<dbReference type="InterPro" id="IPR027417">
    <property type="entry name" value="P-loop_NTPase"/>
</dbReference>
<feature type="region of interest" description="Disordered" evidence="10">
    <location>
        <begin position="49"/>
        <end position="68"/>
    </location>
</feature>
<protein>
    <submittedName>
        <fullName evidence="12">ABC transporter ATP-binding protein</fullName>
    </submittedName>
</protein>
<dbReference type="InterPro" id="IPR003593">
    <property type="entry name" value="AAA+_ATPase"/>
</dbReference>
<dbReference type="PROSITE" id="PS00211">
    <property type="entry name" value="ABC_TRANSPORTER_1"/>
    <property type="match status" value="1"/>
</dbReference>
<evidence type="ECO:0000256" key="10">
    <source>
        <dbReference type="SAM" id="MobiDB-lite"/>
    </source>
</evidence>
<reference evidence="12 13" key="1">
    <citation type="submission" date="2024-06" db="EMBL/GenBank/DDBJ databases">
        <title>The Natural Products Discovery Center: Release of the First 8490 Sequenced Strains for Exploring Actinobacteria Biosynthetic Diversity.</title>
        <authorList>
            <person name="Kalkreuter E."/>
            <person name="Kautsar S.A."/>
            <person name="Yang D."/>
            <person name="Bader C.D."/>
            <person name="Teijaro C.N."/>
            <person name="Fluegel L."/>
            <person name="Davis C.M."/>
            <person name="Simpson J.R."/>
            <person name="Lauterbach L."/>
            <person name="Steele A.D."/>
            <person name="Gui C."/>
            <person name="Meng S."/>
            <person name="Li G."/>
            <person name="Viehrig K."/>
            <person name="Ye F."/>
            <person name="Su P."/>
            <person name="Kiefer A.F."/>
            <person name="Nichols A."/>
            <person name="Cepeda A.J."/>
            <person name="Yan W."/>
            <person name="Fan B."/>
            <person name="Jiang Y."/>
            <person name="Adhikari A."/>
            <person name="Zheng C.-J."/>
            <person name="Schuster L."/>
            <person name="Cowan T.M."/>
            <person name="Smanski M.J."/>
            <person name="Chevrette M.G."/>
            <person name="De Carvalho L.P.S."/>
            <person name="Shen B."/>
        </authorList>
    </citation>
    <scope>NUCLEOTIDE SEQUENCE [LARGE SCALE GENOMIC DNA]</scope>
    <source>
        <strain evidence="12 13">NPDC050671</strain>
    </source>
</reference>
<dbReference type="InterPro" id="IPR039421">
    <property type="entry name" value="Type_1_exporter"/>
</dbReference>
<keyword evidence="2" id="KW-1003">Cell membrane</keyword>
<sequence>MQIGELVAFLLYATLLATPVAGSIALLGSIQRGMGAFQRVAEALRLEVEGDGLPPGHSDRADTPEGSDRDRAATVEIRGVTFSYEPSRRVLDDVNFTVHSGDQVALVGRSGSGKSTLLALIERFYEPDNGMIVIDGTEASRLHLSAHRRRIAFVEQGAPIMHGTVRENLTYARPHATEEQIEHAVELAGFTDVLDRLDGGLEAQVGEHGQSLSGGERQRLAIARALLTEPELLLLDEPTSNLDPLSEAAISQTLRKLRGRCTVIVAAHRYSTIRDVDKVVVISDGRVEAMGTHAELTTSSSYYRELARDTVAASA</sequence>